<comment type="caution">
    <text evidence="2">The sequence shown here is derived from an EMBL/GenBank/DDBJ whole genome shotgun (WGS) entry which is preliminary data.</text>
</comment>
<dbReference type="InterPro" id="IPR001810">
    <property type="entry name" value="F-box_dom"/>
</dbReference>
<proteinExistence type="predicted"/>
<dbReference type="AlphaFoldDB" id="A0A7C8NKA6"/>
<organism evidence="2 3">
    <name type="scientific">Orbilia oligospora</name>
    <name type="common">Nematode-trapping fungus</name>
    <name type="synonym">Arthrobotrys oligospora</name>
    <dbReference type="NCBI Taxonomy" id="2813651"/>
    <lineage>
        <taxon>Eukaryota</taxon>
        <taxon>Fungi</taxon>
        <taxon>Dikarya</taxon>
        <taxon>Ascomycota</taxon>
        <taxon>Pezizomycotina</taxon>
        <taxon>Orbiliomycetes</taxon>
        <taxon>Orbiliales</taxon>
        <taxon>Orbiliaceae</taxon>
        <taxon>Orbilia</taxon>
    </lineage>
</organism>
<gene>
    <name evidence="2" type="ORF">TWF102_005874</name>
</gene>
<accession>A0A7C8NKA6</accession>
<feature type="domain" description="F-box" evidence="1">
    <location>
        <begin position="1"/>
        <end position="45"/>
    </location>
</feature>
<evidence type="ECO:0000259" key="1">
    <source>
        <dbReference type="PROSITE" id="PS50181"/>
    </source>
</evidence>
<name>A0A7C8NKA6_ORBOL</name>
<dbReference type="EMBL" id="WIQW01000003">
    <property type="protein sequence ID" value="KAF3112135.1"/>
    <property type="molecule type" value="Genomic_DNA"/>
</dbReference>
<protein>
    <recommendedName>
        <fullName evidence="1">F-box domain-containing protein</fullName>
    </recommendedName>
</protein>
<dbReference type="Proteomes" id="UP000475325">
    <property type="component" value="Unassembled WGS sequence"/>
</dbReference>
<evidence type="ECO:0000313" key="2">
    <source>
        <dbReference type="EMBL" id="KAF3112135.1"/>
    </source>
</evidence>
<evidence type="ECO:0000313" key="3">
    <source>
        <dbReference type="Proteomes" id="UP000475325"/>
    </source>
</evidence>
<reference evidence="2 3" key="1">
    <citation type="submission" date="2019-06" db="EMBL/GenBank/DDBJ databases">
        <authorList>
            <person name="Palmer J.M."/>
        </authorList>
    </citation>
    <scope>NUCLEOTIDE SEQUENCE [LARGE SCALE GENOMIC DNA]</scope>
    <source>
        <strain evidence="2 3">TWF102</strain>
    </source>
</reference>
<dbReference type="PROSITE" id="PS50181">
    <property type="entry name" value="FBOX"/>
    <property type="match status" value="1"/>
</dbReference>
<sequence length="541" mass="61356">MPFILLPLAAHNRIASELNPRSLIALRLCSKQLNKIYTKEAFKKLVLSFEVPKARNNLSIPVILPRDISAAPDAILGHVLHIEAVGSYLNVGRGLNLNRSQCGEGATMQMENILRRIPSRNLKHFEWNITFCEKATRILEAIQLQTCLESLRLRLSNCDLSLCRLMQGASSGRFESLQRIHFEELGGPTDVLATISFFEQAKGISEVRLGFGRNFWMDNLCITMETSNFLRYKYGKYMGLEKIVEILYLEVTKHPVSSLYLSDAKLKTHLDPLLCSRLRSLTLRGCNGRLTIPNDGLFLNHLNIHQRLYSDWEEMMKLLFTRLQPGLLSLALYIEAEAAEIDTFYTLPLAAIMRHHQSLKSIAICLMDGSGRAQSRPIWPDFNSQAKPHCLKEFLVVLPSQGSGANKPIWIVPPSFYRFAATLKVIHIVVPESRNRLKLGGGYSVSPSLHIFLEDIAQASFPASPKLECLILGFRGENTSVFQVLWAENLLQARPKYIPSFRLTSIRDMRRHGDLDFYCYNAGFASDEKFDILPSFDRSIR</sequence>